<keyword evidence="3" id="KW-1185">Reference proteome</keyword>
<dbReference type="Proteomes" id="UP001321542">
    <property type="component" value="Chromosome"/>
</dbReference>
<evidence type="ECO:0000256" key="1">
    <source>
        <dbReference type="SAM" id="MobiDB-lite"/>
    </source>
</evidence>
<evidence type="ECO:0000313" key="3">
    <source>
        <dbReference type="Proteomes" id="UP001321542"/>
    </source>
</evidence>
<organism evidence="2 3">
    <name type="scientific">Streptomyces graminofaciens</name>
    <dbReference type="NCBI Taxonomy" id="68212"/>
    <lineage>
        <taxon>Bacteria</taxon>
        <taxon>Bacillati</taxon>
        <taxon>Actinomycetota</taxon>
        <taxon>Actinomycetes</taxon>
        <taxon>Kitasatosporales</taxon>
        <taxon>Streptomycetaceae</taxon>
        <taxon>Streptomyces</taxon>
    </lineage>
</organism>
<dbReference type="EMBL" id="AP018448">
    <property type="protein sequence ID" value="BBC33946.1"/>
    <property type="molecule type" value="Genomic_DNA"/>
</dbReference>
<proteinExistence type="predicted"/>
<sequence length="174" mass="18840">MVANATSTSAQPLITRLRELADVERARREAADLAVAEAERVLQETQHLQRVAAERHAAVLATVEAAEAYVGQQAQDASDIGSRDEQTEQPGADTAAAPSAPGRSLKHLVVDALDIGEITPLTLIYERVREVRPDSTASAIRAALAALHKRETVEIVRRGAYRLLVIPEAYRTDT</sequence>
<feature type="region of interest" description="Disordered" evidence="1">
    <location>
        <begin position="74"/>
        <end position="101"/>
    </location>
</feature>
<reference evidence="2 3" key="1">
    <citation type="journal article" date="2010" name="ChemBioChem">
        <title>Cloning and characterization of the biosynthetic gene cluster of 16-membered macrolide antibiotic FD-891: involvement of a dual functional cytochrome P450 monooxygenase catalyzing epoxidation and hydroxylation.</title>
        <authorList>
            <person name="Kudo F."/>
            <person name="Motegi A."/>
            <person name="Mizoue K."/>
            <person name="Eguchi T."/>
        </authorList>
    </citation>
    <scope>NUCLEOTIDE SEQUENCE [LARGE SCALE GENOMIC DNA]</scope>
    <source>
        <strain evidence="2 3">A-8890</strain>
    </source>
</reference>
<protein>
    <submittedName>
        <fullName evidence="2">Uncharacterized protein</fullName>
    </submittedName>
</protein>
<name>A0ABN5VPH5_9ACTN</name>
<gene>
    <name evidence="2" type="ORF">SGFS_052400</name>
</gene>
<evidence type="ECO:0000313" key="2">
    <source>
        <dbReference type="EMBL" id="BBC33946.1"/>
    </source>
</evidence>
<accession>A0ABN5VPH5</accession>
<reference evidence="2 3" key="2">
    <citation type="journal article" date="2023" name="ChemBioChem">
        <title>Acyltransferase Domain Exchange between Two Independent Type I Polyketide Synthases in the Same Producer Strain of Macrolide Antibiotics.</title>
        <authorList>
            <person name="Kudo F."/>
            <person name="Kishikawa K."/>
            <person name="Tsuboi K."/>
            <person name="Kido T."/>
            <person name="Usui T."/>
            <person name="Hashimoto J."/>
            <person name="Shin-Ya K."/>
            <person name="Miyanaga A."/>
            <person name="Eguchi T."/>
        </authorList>
    </citation>
    <scope>NUCLEOTIDE SEQUENCE [LARGE SCALE GENOMIC DNA]</scope>
    <source>
        <strain evidence="2 3">A-8890</strain>
    </source>
</reference>